<dbReference type="PANTHER" id="PTHR31296:SF1">
    <property type="entry name" value="MITOCHONDRIAL PROTEIN C2ORF69"/>
    <property type="match status" value="1"/>
</dbReference>
<comment type="caution">
    <text evidence="1">The sequence shown here is derived from an EMBL/GenBank/DDBJ whole genome shotgun (WGS) entry which is preliminary data.</text>
</comment>
<accession>A0AAV8W6A6</accession>
<dbReference type="InterPro" id="IPR018881">
    <property type="entry name" value="C2orf69_mit"/>
</dbReference>
<protein>
    <submittedName>
        <fullName evidence="1">Uncharacterized protein</fullName>
    </submittedName>
</protein>
<dbReference type="AlphaFoldDB" id="A0AAV8W6A6"/>
<dbReference type="EMBL" id="JANEYG010000010">
    <property type="protein sequence ID" value="KAJ8921545.1"/>
    <property type="molecule type" value="Genomic_DNA"/>
</dbReference>
<dbReference type="Pfam" id="PF10561">
    <property type="entry name" value="C2orf69"/>
    <property type="match status" value="1"/>
</dbReference>
<reference evidence="1 2" key="1">
    <citation type="journal article" date="2023" name="Insect Mol. Biol.">
        <title>Genome sequencing provides insights into the evolution of gene families encoding plant cell wall-degrading enzymes in longhorned beetles.</title>
        <authorList>
            <person name="Shin N.R."/>
            <person name="Okamura Y."/>
            <person name="Kirsch R."/>
            <person name="Pauchet Y."/>
        </authorList>
    </citation>
    <scope>NUCLEOTIDE SEQUENCE [LARGE SCALE GENOMIC DNA]</scope>
    <source>
        <strain evidence="1">EAD_L_NR</strain>
    </source>
</reference>
<dbReference type="GO" id="GO:0005739">
    <property type="term" value="C:mitochondrion"/>
    <property type="evidence" value="ECO:0007669"/>
    <property type="project" value="TreeGrafter"/>
</dbReference>
<gene>
    <name evidence="1" type="ORF">NQ315_003165</name>
</gene>
<dbReference type="Proteomes" id="UP001159042">
    <property type="component" value="Unassembled WGS sequence"/>
</dbReference>
<name>A0AAV8W6A6_9CUCU</name>
<evidence type="ECO:0000313" key="1">
    <source>
        <dbReference type="EMBL" id="KAJ8921545.1"/>
    </source>
</evidence>
<organism evidence="1 2">
    <name type="scientific">Exocentrus adspersus</name>
    <dbReference type="NCBI Taxonomy" id="1586481"/>
    <lineage>
        <taxon>Eukaryota</taxon>
        <taxon>Metazoa</taxon>
        <taxon>Ecdysozoa</taxon>
        <taxon>Arthropoda</taxon>
        <taxon>Hexapoda</taxon>
        <taxon>Insecta</taxon>
        <taxon>Pterygota</taxon>
        <taxon>Neoptera</taxon>
        <taxon>Endopterygota</taxon>
        <taxon>Coleoptera</taxon>
        <taxon>Polyphaga</taxon>
        <taxon>Cucujiformia</taxon>
        <taxon>Chrysomeloidea</taxon>
        <taxon>Cerambycidae</taxon>
        <taxon>Lamiinae</taxon>
        <taxon>Acanthocinini</taxon>
        <taxon>Exocentrus</taxon>
    </lineage>
</organism>
<evidence type="ECO:0000313" key="2">
    <source>
        <dbReference type="Proteomes" id="UP001159042"/>
    </source>
</evidence>
<proteinExistence type="predicted"/>
<sequence>MSSFFRSDVKLSRTMSGQACPVPIRLCAIPGFEGRTNDIVYSAPIRTTERPSLLIFFGGDIQDFTENMQSHRDNRNYVKWNLENTAQLLQSKFPDCQVMVVRPSRMEYKTFSCYKNFVPCTDCGAPRHTPMHNGLIHLEKLICNLSERLQSMTESDFEAAAAASRKAIVAESQHSLKCDTVVNWDGRDKVSPGPGTTTDLENCDIKLIGFSKGCVVLNQFLYEFHYFKTLKSEDSSLLKIVSKIKDMYWLDGGHSGGKNTWITSRPLLETLSGLGIKIHVHVSPYQIQDERRPWIRKEEKAFSDTLRKQGTALDRTVHFENLPANLMQHFDIIKIFD</sequence>
<dbReference type="PANTHER" id="PTHR31296">
    <property type="entry name" value="UPF0565 PROTEIN C2ORF69"/>
    <property type="match status" value="1"/>
</dbReference>
<keyword evidence="2" id="KW-1185">Reference proteome</keyword>